<evidence type="ECO:0008006" key="4">
    <source>
        <dbReference type="Google" id="ProtNLM"/>
    </source>
</evidence>
<feature type="chain" id="PRO_5042256303" description="Secreted protein" evidence="1">
    <location>
        <begin position="25"/>
        <end position="84"/>
    </location>
</feature>
<dbReference type="EMBL" id="JAINUG010000163">
    <property type="protein sequence ID" value="KAJ8391009.1"/>
    <property type="molecule type" value="Genomic_DNA"/>
</dbReference>
<reference evidence="2" key="1">
    <citation type="journal article" date="2023" name="Science">
        <title>Genome structures resolve the early diversification of teleost fishes.</title>
        <authorList>
            <person name="Parey E."/>
            <person name="Louis A."/>
            <person name="Montfort J."/>
            <person name="Bouchez O."/>
            <person name="Roques C."/>
            <person name="Iampietro C."/>
            <person name="Lluch J."/>
            <person name="Castinel A."/>
            <person name="Donnadieu C."/>
            <person name="Desvignes T."/>
            <person name="Floi Bucao C."/>
            <person name="Jouanno E."/>
            <person name="Wen M."/>
            <person name="Mejri S."/>
            <person name="Dirks R."/>
            <person name="Jansen H."/>
            <person name="Henkel C."/>
            <person name="Chen W.J."/>
            <person name="Zahm M."/>
            <person name="Cabau C."/>
            <person name="Klopp C."/>
            <person name="Thompson A.W."/>
            <person name="Robinson-Rechavi M."/>
            <person name="Braasch I."/>
            <person name="Lecointre G."/>
            <person name="Bobe J."/>
            <person name="Postlethwait J.H."/>
            <person name="Berthelot C."/>
            <person name="Roest Crollius H."/>
            <person name="Guiguen Y."/>
        </authorList>
    </citation>
    <scope>NUCLEOTIDE SEQUENCE</scope>
    <source>
        <strain evidence="2">NC1722</strain>
    </source>
</reference>
<evidence type="ECO:0000313" key="3">
    <source>
        <dbReference type="Proteomes" id="UP001221898"/>
    </source>
</evidence>
<proteinExistence type="predicted"/>
<dbReference type="Proteomes" id="UP001221898">
    <property type="component" value="Unassembled WGS sequence"/>
</dbReference>
<dbReference type="AlphaFoldDB" id="A0AAD7RV87"/>
<evidence type="ECO:0000256" key="1">
    <source>
        <dbReference type="SAM" id="SignalP"/>
    </source>
</evidence>
<sequence>MFSAGVSTCLWASVVYWPFSLTVTLEVSGCLAVRDIQLASLRMTSLTYLLFINVPKTPCSPSFYWHFICHGSKKHILHWEKQGN</sequence>
<organism evidence="2 3">
    <name type="scientific">Aldrovandia affinis</name>
    <dbReference type="NCBI Taxonomy" id="143900"/>
    <lineage>
        <taxon>Eukaryota</taxon>
        <taxon>Metazoa</taxon>
        <taxon>Chordata</taxon>
        <taxon>Craniata</taxon>
        <taxon>Vertebrata</taxon>
        <taxon>Euteleostomi</taxon>
        <taxon>Actinopterygii</taxon>
        <taxon>Neopterygii</taxon>
        <taxon>Teleostei</taxon>
        <taxon>Notacanthiformes</taxon>
        <taxon>Halosauridae</taxon>
        <taxon>Aldrovandia</taxon>
    </lineage>
</organism>
<protein>
    <recommendedName>
        <fullName evidence="4">Secreted protein</fullName>
    </recommendedName>
</protein>
<accession>A0AAD7RV87</accession>
<comment type="caution">
    <text evidence="2">The sequence shown here is derived from an EMBL/GenBank/DDBJ whole genome shotgun (WGS) entry which is preliminary data.</text>
</comment>
<keyword evidence="3" id="KW-1185">Reference proteome</keyword>
<feature type="signal peptide" evidence="1">
    <location>
        <begin position="1"/>
        <end position="24"/>
    </location>
</feature>
<name>A0AAD7RV87_9TELE</name>
<gene>
    <name evidence="2" type="ORF">AAFF_G00097870</name>
</gene>
<evidence type="ECO:0000313" key="2">
    <source>
        <dbReference type="EMBL" id="KAJ8391009.1"/>
    </source>
</evidence>
<keyword evidence="1" id="KW-0732">Signal</keyword>